<keyword evidence="3" id="KW-0539">Nucleus</keyword>
<feature type="region of interest" description="Disordered" evidence="4">
    <location>
        <begin position="1"/>
        <end position="55"/>
    </location>
</feature>
<comment type="caution">
    <text evidence="5">The sequence shown here is derived from an EMBL/GenBank/DDBJ whole genome shotgun (WGS) entry which is preliminary data.</text>
</comment>
<protein>
    <recommendedName>
        <fullName evidence="7">NRR repressor homolog 1</fullName>
    </recommendedName>
</protein>
<dbReference type="GO" id="GO:0010112">
    <property type="term" value="P:regulation of systemic acquired resistance"/>
    <property type="evidence" value="ECO:0007669"/>
    <property type="project" value="InterPro"/>
</dbReference>
<proteinExistence type="inferred from homology"/>
<feature type="compositionally biased region" description="Low complexity" evidence="4">
    <location>
        <begin position="14"/>
        <end position="38"/>
    </location>
</feature>
<evidence type="ECO:0008006" key="7">
    <source>
        <dbReference type="Google" id="ProtNLM"/>
    </source>
</evidence>
<evidence type="ECO:0000256" key="4">
    <source>
        <dbReference type="SAM" id="MobiDB-lite"/>
    </source>
</evidence>
<dbReference type="Gramene" id="TVU19050">
    <property type="protein sequence ID" value="TVU19050"/>
    <property type="gene ID" value="EJB05_35178"/>
</dbReference>
<gene>
    <name evidence="5" type="ORF">EJB05_35178</name>
</gene>
<keyword evidence="6" id="KW-1185">Reference proteome</keyword>
<name>A0A5J9U7D5_9POAL</name>
<dbReference type="OrthoDB" id="693542at2759"/>
<dbReference type="PANTHER" id="PTHR33669">
    <property type="entry name" value="PROTEIN NEGATIVE REGULATOR OF RESISTANCE"/>
    <property type="match status" value="1"/>
</dbReference>
<evidence type="ECO:0000313" key="6">
    <source>
        <dbReference type="Proteomes" id="UP000324897"/>
    </source>
</evidence>
<accession>A0A5J9U7D5</accession>
<dbReference type="GO" id="GO:0005634">
    <property type="term" value="C:nucleus"/>
    <property type="evidence" value="ECO:0007669"/>
    <property type="project" value="UniProtKB-SubCell"/>
</dbReference>
<dbReference type="Proteomes" id="UP000324897">
    <property type="component" value="Chromosome 7"/>
</dbReference>
<evidence type="ECO:0000256" key="1">
    <source>
        <dbReference type="ARBA" id="ARBA00004123"/>
    </source>
</evidence>
<dbReference type="InterPro" id="IPR031425">
    <property type="entry name" value="NPR1/NH1-interacting"/>
</dbReference>
<organism evidence="5 6">
    <name type="scientific">Eragrostis curvula</name>
    <name type="common">weeping love grass</name>
    <dbReference type="NCBI Taxonomy" id="38414"/>
    <lineage>
        <taxon>Eukaryota</taxon>
        <taxon>Viridiplantae</taxon>
        <taxon>Streptophyta</taxon>
        <taxon>Embryophyta</taxon>
        <taxon>Tracheophyta</taxon>
        <taxon>Spermatophyta</taxon>
        <taxon>Magnoliopsida</taxon>
        <taxon>Liliopsida</taxon>
        <taxon>Poales</taxon>
        <taxon>Poaceae</taxon>
        <taxon>PACMAD clade</taxon>
        <taxon>Chloridoideae</taxon>
        <taxon>Eragrostideae</taxon>
        <taxon>Eragrostidinae</taxon>
        <taxon>Eragrostis</taxon>
    </lineage>
</organism>
<dbReference type="PANTHER" id="PTHR33669:SF4">
    <property type="entry name" value="NRR REPRESSOR HOMOLOG 2"/>
    <property type="match status" value="1"/>
</dbReference>
<feature type="non-terminal residue" evidence="5">
    <location>
        <position position="1"/>
    </location>
</feature>
<dbReference type="Pfam" id="PF15699">
    <property type="entry name" value="NPR1_interact"/>
    <property type="match status" value="1"/>
</dbReference>
<dbReference type="AlphaFoldDB" id="A0A5J9U7D5"/>
<comment type="subcellular location">
    <subcellularLocation>
        <location evidence="1">Nucleus</location>
    </subcellularLocation>
</comment>
<reference evidence="5 6" key="1">
    <citation type="journal article" date="2019" name="Sci. Rep.">
        <title>A high-quality genome of Eragrostis curvula grass provides insights into Poaceae evolution and supports new strategies to enhance forage quality.</title>
        <authorList>
            <person name="Carballo J."/>
            <person name="Santos B.A.C.M."/>
            <person name="Zappacosta D."/>
            <person name="Garbus I."/>
            <person name="Selva J.P."/>
            <person name="Gallo C.A."/>
            <person name="Diaz A."/>
            <person name="Albertini E."/>
            <person name="Caccamo M."/>
            <person name="Echenique V."/>
        </authorList>
    </citation>
    <scope>NUCLEOTIDE SEQUENCE [LARGE SCALE GENOMIC DNA]</scope>
    <source>
        <strain evidence="6">cv. Victoria</strain>
        <tissue evidence="5">Leaf</tissue>
    </source>
</reference>
<evidence type="ECO:0000313" key="5">
    <source>
        <dbReference type="EMBL" id="TVU19050.1"/>
    </source>
</evidence>
<evidence type="ECO:0000256" key="2">
    <source>
        <dbReference type="ARBA" id="ARBA00009937"/>
    </source>
</evidence>
<evidence type="ECO:0000256" key="3">
    <source>
        <dbReference type="ARBA" id="ARBA00023242"/>
    </source>
</evidence>
<sequence>MDAIQPSKKPDDGASPPSARQAEPASSSSPPDAAAADAGAGGAETTRRVEEVDDEQVERFYALLANIRAMRGMFGATATIGKRKRAREAEPPWRPAFRMEDFETEEVVSDAADAGRCGAGRRKLIKRSGVWRLPAAGSETAAVVDDEDGGEEVGEVVERTGPRRDAARGCVDQLASL</sequence>
<dbReference type="EMBL" id="RWGY01000029">
    <property type="protein sequence ID" value="TVU19050.1"/>
    <property type="molecule type" value="Genomic_DNA"/>
</dbReference>
<comment type="similarity">
    <text evidence="2">Belongs to the NPR1-interactor family.</text>
</comment>